<evidence type="ECO:0000313" key="4">
    <source>
        <dbReference type="EMBL" id="NMQ27244.1"/>
    </source>
</evidence>
<keyword evidence="5" id="KW-1185">Reference proteome</keyword>
<feature type="region of interest" description="Disordered" evidence="1">
    <location>
        <begin position="273"/>
        <end position="294"/>
    </location>
</feature>
<protein>
    <submittedName>
        <fullName evidence="4">DUF4351 domain-containing protein</fullName>
    </submittedName>
</protein>
<reference evidence="4 5" key="1">
    <citation type="submission" date="2019-03" db="EMBL/GenBank/DDBJ databases">
        <title>Metabolic reconstructions from genomes of highly enriched 'Candidatus Accumulibacter' and 'Candidatus Competibacter' bioreactor populations.</title>
        <authorList>
            <person name="Annavajhala M.K."/>
            <person name="Welles L."/>
            <person name="Abbas B."/>
            <person name="Sorokin D."/>
            <person name="Park H."/>
            <person name="Van Loosdrecht M."/>
            <person name="Chandran K."/>
        </authorList>
    </citation>
    <scope>NUCLEOTIDE SEQUENCE [LARGE SCALE GENOMIC DNA]</scope>
    <source>
        <strain evidence="4 5">SBR_S</strain>
    </source>
</reference>
<evidence type="ECO:0000256" key="1">
    <source>
        <dbReference type="SAM" id="MobiDB-lite"/>
    </source>
</evidence>
<dbReference type="InterPro" id="IPR025587">
    <property type="entry name" value="DUF4351"/>
</dbReference>
<accession>A0ABX1TWS2</accession>
<dbReference type="Pfam" id="PF04754">
    <property type="entry name" value="Transposase_31"/>
    <property type="match status" value="1"/>
</dbReference>
<sequence length="347" mass="39453">MLADSPPPAAASYDSGYKLLFSHAQVVEDLLRGFVAEDWVAELDFATLEKVAASYVSDDLREREDDIVWRLRHRGDWLYVYLLLEFQSSVDPWMALRIMVYTGLLYQDLIKSGEIGSQQKLPAVFPLVLYNGRRRWTAAREVSELIEPLPASLKPYHPAQRYFLLEEAALGDDELTDTENTVAGIIRLEASRAPADVRRAVSLLQKRLRGPQYASLRRAFAVWINRVVLRRLMPGQEIPEVKELQEIDTMLAETVEEWTRQWKADGLREGRQQGLQQGLQEGRQEGRQEGMQQGEAALLQKQLARRFGVLPAWVPERLAQASPAQLERWGLELLDAANLDDVFADGA</sequence>
<evidence type="ECO:0000259" key="3">
    <source>
        <dbReference type="Pfam" id="PF14261"/>
    </source>
</evidence>
<gene>
    <name evidence="4" type="ORF">E4Q23_05425</name>
</gene>
<name>A0ABX1TWS2_9PROT</name>
<feature type="domain" description="Transposase (putative) YhgA-like" evidence="2">
    <location>
        <begin position="14"/>
        <end position="181"/>
    </location>
</feature>
<evidence type="ECO:0000313" key="5">
    <source>
        <dbReference type="Proteomes" id="UP000749010"/>
    </source>
</evidence>
<comment type="caution">
    <text evidence="4">The sequence shown here is derived from an EMBL/GenBank/DDBJ whole genome shotgun (WGS) entry which is preliminary data.</text>
</comment>
<organism evidence="4 5">
    <name type="scientific">Candidatus Accumulibacter phosphatis</name>
    <dbReference type="NCBI Taxonomy" id="327160"/>
    <lineage>
        <taxon>Bacteria</taxon>
        <taxon>Pseudomonadati</taxon>
        <taxon>Pseudomonadota</taxon>
        <taxon>Betaproteobacteria</taxon>
        <taxon>Candidatus Accumulibacter</taxon>
    </lineage>
</organism>
<proteinExistence type="predicted"/>
<dbReference type="InterPro" id="IPR051699">
    <property type="entry name" value="Rpn/YhgA-like_nuclease"/>
</dbReference>
<feature type="domain" description="DUF4351" evidence="3">
    <location>
        <begin position="288"/>
        <end position="342"/>
    </location>
</feature>
<evidence type="ECO:0000259" key="2">
    <source>
        <dbReference type="Pfam" id="PF04754"/>
    </source>
</evidence>
<dbReference type="EMBL" id="SPMY01000016">
    <property type="protein sequence ID" value="NMQ27244.1"/>
    <property type="molecule type" value="Genomic_DNA"/>
</dbReference>
<dbReference type="PANTHER" id="PTHR34611:SF2">
    <property type="entry name" value="INACTIVE RECOMBINATION-PROMOTING NUCLEASE-LIKE PROTEIN RPNE-RELATED"/>
    <property type="match status" value="1"/>
</dbReference>
<dbReference type="Pfam" id="PF14261">
    <property type="entry name" value="DUF4351"/>
    <property type="match status" value="1"/>
</dbReference>
<dbReference type="Proteomes" id="UP000749010">
    <property type="component" value="Unassembled WGS sequence"/>
</dbReference>
<dbReference type="PANTHER" id="PTHR34611">
    <property type="match status" value="1"/>
</dbReference>
<dbReference type="InterPro" id="IPR006842">
    <property type="entry name" value="Transposase_31"/>
</dbReference>